<reference evidence="3" key="1">
    <citation type="journal article" date="2014" name="Int. J. Syst. Evol. Microbiol.">
        <title>Complete genome sequence of Corynebacterium casei LMG S-19264T (=DSM 44701T), isolated from a smear-ripened cheese.</title>
        <authorList>
            <consortium name="US DOE Joint Genome Institute (JGI-PGF)"/>
            <person name="Walter F."/>
            <person name="Albersmeier A."/>
            <person name="Kalinowski J."/>
            <person name="Ruckert C."/>
        </authorList>
    </citation>
    <scope>NUCLEOTIDE SEQUENCE</scope>
    <source>
        <strain evidence="3">VKM Ac-1321</strain>
    </source>
</reference>
<feature type="transmembrane region" description="Helical" evidence="2">
    <location>
        <begin position="348"/>
        <end position="374"/>
    </location>
</feature>
<keyword evidence="2" id="KW-0812">Transmembrane</keyword>
<dbReference type="EMBL" id="BSFP01000011">
    <property type="protein sequence ID" value="GLL00922.1"/>
    <property type="molecule type" value="Genomic_DNA"/>
</dbReference>
<dbReference type="AlphaFoldDB" id="A0A9W6KHA9"/>
<keyword evidence="2" id="KW-1133">Transmembrane helix</keyword>
<reference evidence="3" key="2">
    <citation type="submission" date="2023-01" db="EMBL/GenBank/DDBJ databases">
        <authorList>
            <person name="Sun Q."/>
            <person name="Evtushenko L."/>
        </authorList>
    </citation>
    <scope>NUCLEOTIDE SEQUENCE</scope>
    <source>
        <strain evidence="3">VKM Ac-1321</strain>
    </source>
</reference>
<evidence type="ECO:0000256" key="1">
    <source>
        <dbReference type="SAM" id="MobiDB-lite"/>
    </source>
</evidence>
<accession>A0A9W6KHA9</accession>
<feature type="transmembrane region" description="Helical" evidence="2">
    <location>
        <begin position="307"/>
        <end position="327"/>
    </location>
</feature>
<gene>
    <name evidence="3" type="ORF">GCM10017581_026630</name>
</gene>
<evidence type="ECO:0000256" key="2">
    <source>
        <dbReference type="SAM" id="Phobius"/>
    </source>
</evidence>
<dbReference type="Pfam" id="PF12679">
    <property type="entry name" value="ABC2_membrane_2"/>
    <property type="match status" value="1"/>
</dbReference>
<dbReference type="Proteomes" id="UP001143480">
    <property type="component" value="Unassembled WGS sequence"/>
</dbReference>
<evidence type="ECO:0000313" key="3">
    <source>
        <dbReference type="EMBL" id="GLL00922.1"/>
    </source>
</evidence>
<feature type="transmembrane region" description="Helical" evidence="2">
    <location>
        <begin position="394"/>
        <end position="418"/>
    </location>
</feature>
<keyword evidence="2" id="KW-0472">Membrane</keyword>
<feature type="region of interest" description="Disordered" evidence="1">
    <location>
        <begin position="245"/>
        <end position="272"/>
    </location>
</feature>
<dbReference type="GO" id="GO:0005886">
    <property type="term" value="C:plasma membrane"/>
    <property type="evidence" value="ECO:0007669"/>
    <property type="project" value="UniProtKB-SubCell"/>
</dbReference>
<feature type="transmembrane region" description="Helical" evidence="2">
    <location>
        <begin position="487"/>
        <end position="508"/>
    </location>
</feature>
<dbReference type="GO" id="GO:0140359">
    <property type="term" value="F:ABC-type transporter activity"/>
    <property type="evidence" value="ECO:0007669"/>
    <property type="project" value="InterPro"/>
</dbReference>
<feature type="transmembrane region" description="Helical" evidence="2">
    <location>
        <begin position="425"/>
        <end position="445"/>
    </location>
</feature>
<sequence>MSFLRILHAEWTKLRTVRGWVIGLLAAALVIIALGLTPSRAGSCGQHGPGSECTTLHGPEGQEVTDSATYVHRTLTGDGSITVRLAGLTGQLPTFDGAQTREGLAPWAKAGLMVRDGTRAGAAYAAVMLTGEHGVRMQYNYVHDTGGPAGAKVEAQPVWLRLTRTGDTVKAEQSADGATWAEVGTARLPGLPATVTAGMFATSPQYSELVNESVVLSGVSGGPSTATGAFERPATIGAWSAEWESDAAAVEPESAEQPKGGGTTARAEGPRTGFQQTADGWLVTGSGDVGPAVSGASGGGVTISQTLVGTFLGLMVVVVVGAMFAAAEYRRGLIRTTLAAVPRRGRVLAAKALVLGGVTFVLGLAAAAVVVTFGQDVLRDNGVYVKPATTLTELRVAAGTALLLAGCGALAAGLGVLLRRGVTAVAAAIVVVVLPYLLSVTVLPLRASAWVLSVTPAAAFSLQQSEPQYDQVDNIYSPADGYFPLSAWGGLAVLAVWVAVVLVGAGYVQRRRDA</sequence>
<name>A0A9W6KHA9_9ACTN</name>
<protein>
    <recommendedName>
        <fullName evidence="5">ABC-type transport system involved in multi-copper enzyme maturation permease subunit</fullName>
    </recommendedName>
</protein>
<comment type="caution">
    <text evidence="3">The sequence shown here is derived from an EMBL/GenBank/DDBJ whole genome shotgun (WGS) entry which is preliminary data.</text>
</comment>
<evidence type="ECO:0008006" key="5">
    <source>
        <dbReference type="Google" id="ProtNLM"/>
    </source>
</evidence>
<proteinExistence type="predicted"/>
<organism evidence="3 4">
    <name type="scientific">Dactylosporangium matsuzakiense</name>
    <dbReference type="NCBI Taxonomy" id="53360"/>
    <lineage>
        <taxon>Bacteria</taxon>
        <taxon>Bacillati</taxon>
        <taxon>Actinomycetota</taxon>
        <taxon>Actinomycetes</taxon>
        <taxon>Micromonosporales</taxon>
        <taxon>Micromonosporaceae</taxon>
        <taxon>Dactylosporangium</taxon>
    </lineage>
</organism>
<dbReference type="Gene3D" id="2.60.120.200">
    <property type="match status" value="1"/>
</dbReference>
<keyword evidence="4" id="KW-1185">Reference proteome</keyword>
<dbReference type="RefSeq" id="WP_261965559.1">
    <property type="nucleotide sequence ID" value="NZ_BAAAXA010000001.1"/>
</dbReference>
<evidence type="ECO:0000313" key="4">
    <source>
        <dbReference type="Proteomes" id="UP001143480"/>
    </source>
</evidence>